<dbReference type="InterPro" id="IPR036259">
    <property type="entry name" value="MFS_trans_sf"/>
</dbReference>
<dbReference type="PROSITE" id="PS50850">
    <property type="entry name" value="MFS"/>
    <property type="match status" value="1"/>
</dbReference>
<evidence type="ECO:0000313" key="7">
    <source>
        <dbReference type="EMBL" id="ORX07208.1"/>
    </source>
</evidence>
<dbReference type="EMBL" id="LQPZ01000012">
    <property type="protein sequence ID" value="ORX07208.1"/>
    <property type="molecule type" value="Genomic_DNA"/>
</dbReference>
<organism evidence="7 8">
    <name type="scientific">Mycolicibacillus trivialis</name>
    <dbReference type="NCBI Taxonomy" id="1798"/>
    <lineage>
        <taxon>Bacteria</taxon>
        <taxon>Bacillati</taxon>
        <taxon>Actinomycetota</taxon>
        <taxon>Actinomycetes</taxon>
        <taxon>Mycobacteriales</taxon>
        <taxon>Mycobacteriaceae</taxon>
        <taxon>Mycolicibacillus</taxon>
    </lineage>
</organism>
<feature type="transmembrane region" description="Helical" evidence="5">
    <location>
        <begin position="36"/>
        <end position="55"/>
    </location>
</feature>
<keyword evidence="3 5" id="KW-1133">Transmembrane helix</keyword>
<evidence type="ECO:0000256" key="5">
    <source>
        <dbReference type="SAM" id="Phobius"/>
    </source>
</evidence>
<sequence length="412" mass="43348">MWSTGLVAYIVAVLNRTTFGVSGLDAADRFAAGPGVLSWFVVLQVVVYAAMQIPAGVLLDHYGPRRMIASGAAVMAVGQLVMGLTGSLPVAIGAYSLVGLGDALTFIAVIRLIPNWFRAPRVPLITQLTALSGQTGQILSAVPFLALLLHSGWTVAYVSVAALGVVSLMLTLALVRDTPHGQETHDEAARLRRRLAAVPTVLARPGTRLGFFTHMGTQFPLTVFVLMWGVPYLTKAQGLSRSGASALLTLSVVVFIVTGVLVGLVSGRHPGVRPRLVLATITACALMWAVVLVLPVRAPAWLLVVLVVVISAAQPVSLLAFDFARDFNPPASLGTAQGTVNMGGFLASLLVMQLMGLIIGAGDAWSFEAFRAAWLTQYLIWAIAAVGVVANARKTRRGDPGPASMLLPHVAP</sequence>
<dbReference type="InterPro" id="IPR011701">
    <property type="entry name" value="MFS"/>
</dbReference>
<dbReference type="InterPro" id="IPR051337">
    <property type="entry name" value="OPA_Antiporter"/>
</dbReference>
<dbReference type="Proteomes" id="UP000193090">
    <property type="component" value="Unassembled WGS sequence"/>
</dbReference>
<dbReference type="GO" id="GO:0005886">
    <property type="term" value="C:plasma membrane"/>
    <property type="evidence" value="ECO:0007669"/>
    <property type="project" value="UniProtKB-SubCell"/>
</dbReference>
<feature type="transmembrane region" description="Helical" evidence="5">
    <location>
        <begin position="276"/>
        <end position="294"/>
    </location>
</feature>
<dbReference type="SUPFAM" id="SSF103473">
    <property type="entry name" value="MFS general substrate transporter"/>
    <property type="match status" value="1"/>
</dbReference>
<proteinExistence type="predicted"/>
<protein>
    <submittedName>
        <fullName evidence="7">MFS transporter</fullName>
    </submittedName>
</protein>
<dbReference type="GO" id="GO:0035435">
    <property type="term" value="P:phosphate ion transmembrane transport"/>
    <property type="evidence" value="ECO:0007669"/>
    <property type="project" value="TreeGrafter"/>
</dbReference>
<dbReference type="Gene3D" id="1.20.1250.20">
    <property type="entry name" value="MFS general substrate transporter like domains"/>
    <property type="match status" value="2"/>
</dbReference>
<feature type="transmembrane region" description="Helical" evidence="5">
    <location>
        <begin position="155"/>
        <end position="175"/>
    </location>
</feature>
<gene>
    <name evidence="7" type="ORF">AWC30_00100</name>
</gene>
<comment type="caution">
    <text evidence="7">The sequence shown here is derived from an EMBL/GenBank/DDBJ whole genome shotgun (WGS) entry which is preliminary data.</text>
</comment>
<dbReference type="GO" id="GO:0061513">
    <property type="term" value="F:glucose 6-phosphate:phosphate antiporter activity"/>
    <property type="evidence" value="ECO:0007669"/>
    <property type="project" value="TreeGrafter"/>
</dbReference>
<dbReference type="CDD" id="cd06174">
    <property type="entry name" value="MFS"/>
    <property type="match status" value="1"/>
</dbReference>
<comment type="subcellular location">
    <subcellularLocation>
        <location evidence="1">Cell membrane</location>
        <topology evidence="1">Multi-pass membrane protein</topology>
    </subcellularLocation>
</comment>
<accession>A0A1X2END7</accession>
<evidence type="ECO:0000256" key="4">
    <source>
        <dbReference type="ARBA" id="ARBA00023136"/>
    </source>
</evidence>
<reference evidence="7 8" key="1">
    <citation type="submission" date="2016-01" db="EMBL/GenBank/DDBJ databases">
        <title>The new phylogeny of the genus Mycobacterium.</title>
        <authorList>
            <person name="Tarcisio F."/>
            <person name="Conor M."/>
            <person name="Antonella G."/>
            <person name="Elisabetta G."/>
            <person name="Giulia F.S."/>
            <person name="Sara T."/>
            <person name="Anna F."/>
            <person name="Clotilde B."/>
            <person name="Roberto B."/>
            <person name="Veronica D.S."/>
            <person name="Fabio R."/>
            <person name="Monica P."/>
            <person name="Olivier J."/>
            <person name="Enrico T."/>
            <person name="Nicola S."/>
        </authorList>
    </citation>
    <scope>NUCLEOTIDE SEQUENCE [LARGE SCALE GENOMIC DNA]</scope>
    <source>
        <strain evidence="7 8">DSM 44153</strain>
    </source>
</reference>
<evidence type="ECO:0000313" key="8">
    <source>
        <dbReference type="Proteomes" id="UP000193090"/>
    </source>
</evidence>
<dbReference type="InterPro" id="IPR020846">
    <property type="entry name" value="MFS_dom"/>
</dbReference>
<feature type="transmembrane region" description="Helical" evidence="5">
    <location>
        <begin position="209"/>
        <end position="230"/>
    </location>
</feature>
<feature type="domain" description="Major facilitator superfamily (MFS) profile" evidence="6">
    <location>
        <begin position="1"/>
        <end position="396"/>
    </location>
</feature>
<keyword evidence="4 5" id="KW-0472">Membrane</keyword>
<dbReference type="AlphaFoldDB" id="A0A1X2END7"/>
<evidence type="ECO:0000256" key="3">
    <source>
        <dbReference type="ARBA" id="ARBA00022989"/>
    </source>
</evidence>
<name>A0A1X2END7_9MYCO</name>
<keyword evidence="2 5" id="KW-0812">Transmembrane</keyword>
<evidence type="ECO:0000256" key="2">
    <source>
        <dbReference type="ARBA" id="ARBA00022692"/>
    </source>
</evidence>
<dbReference type="PANTHER" id="PTHR43826">
    <property type="entry name" value="GLUCOSE-6-PHOSPHATE EXCHANGER SLC37A4"/>
    <property type="match status" value="1"/>
</dbReference>
<feature type="transmembrane region" description="Helical" evidence="5">
    <location>
        <begin position="342"/>
        <end position="362"/>
    </location>
</feature>
<dbReference type="Pfam" id="PF07690">
    <property type="entry name" value="MFS_1"/>
    <property type="match status" value="1"/>
</dbReference>
<feature type="transmembrane region" description="Helical" evidence="5">
    <location>
        <begin position="374"/>
        <end position="392"/>
    </location>
</feature>
<evidence type="ECO:0000259" key="6">
    <source>
        <dbReference type="PROSITE" id="PS50850"/>
    </source>
</evidence>
<dbReference type="STRING" id="1798.AWC30_00100"/>
<feature type="transmembrane region" description="Helical" evidence="5">
    <location>
        <begin position="67"/>
        <end position="86"/>
    </location>
</feature>
<feature type="transmembrane region" description="Helical" evidence="5">
    <location>
        <begin position="300"/>
        <end position="321"/>
    </location>
</feature>
<evidence type="ECO:0000256" key="1">
    <source>
        <dbReference type="ARBA" id="ARBA00004651"/>
    </source>
</evidence>
<feature type="transmembrane region" description="Helical" evidence="5">
    <location>
        <begin position="242"/>
        <end position="264"/>
    </location>
</feature>
<keyword evidence="8" id="KW-1185">Reference proteome</keyword>
<dbReference type="PANTHER" id="PTHR43826:SF3">
    <property type="entry name" value="GLUCOSE-6-PHOSPHATE EXCHANGER SLC37A4"/>
    <property type="match status" value="1"/>
</dbReference>